<protein>
    <recommendedName>
        <fullName evidence="1">FHA domain-containing protein</fullName>
    </recommendedName>
</protein>
<sequence length="112" mass="11765">MSSKAWGTLICIGAKDGDQRKIDLCKAEAAIGRKPGCLVLYQDTTISSTHCKLSLTVASTAGAAARPATGQLVMQVWLEDCSVNGTYVNAQKIGRGNKVRLADGDKIGLLKA</sequence>
<dbReference type="InterPro" id="IPR008984">
    <property type="entry name" value="SMAD_FHA_dom_sf"/>
</dbReference>
<dbReference type="AlphaFoldDB" id="A0A7S3WK80"/>
<reference evidence="2" key="1">
    <citation type="submission" date="2021-01" db="EMBL/GenBank/DDBJ databases">
        <authorList>
            <person name="Corre E."/>
            <person name="Pelletier E."/>
            <person name="Niang G."/>
            <person name="Scheremetjew M."/>
            <person name="Finn R."/>
            <person name="Kale V."/>
            <person name="Holt S."/>
            <person name="Cochrane G."/>
            <person name="Meng A."/>
            <person name="Brown T."/>
            <person name="Cohen L."/>
        </authorList>
    </citation>
    <scope>NUCLEOTIDE SEQUENCE</scope>
    <source>
        <strain evidence="2">SPMC142</strain>
    </source>
</reference>
<dbReference type="PROSITE" id="PS50006">
    <property type="entry name" value="FHA_DOMAIN"/>
    <property type="match status" value="1"/>
</dbReference>
<dbReference type="EMBL" id="HBIQ01055285">
    <property type="protein sequence ID" value="CAE0563072.1"/>
    <property type="molecule type" value="Transcribed_RNA"/>
</dbReference>
<dbReference type="InterPro" id="IPR000253">
    <property type="entry name" value="FHA_dom"/>
</dbReference>
<gene>
    <name evidence="2" type="ORF">SACU0126_LOCUS17622</name>
</gene>
<name>A0A7S3WK80_9SPIT</name>
<dbReference type="SMART" id="SM00240">
    <property type="entry name" value="FHA"/>
    <property type="match status" value="1"/>
</dbReference>
<evidence type="ECO:0000313" key="2">
    <source>
        <dbReference type="EMBL" id="CAE0563072.1"/>
    </source>
</evidence>
<dbReference type="Pfam" id="PF00498">
    <property type="entry name" value="FHA"/>
    <property type="match status" value="1"/>
</dbReference>
<evidence type="ECO:0000259" key="1">
    <source>
        <dbReference type="PROSITE" id="PS50006"/>
    </source>
</evidence>
<feature type="domain" description="FHA" evidence="1">
    <location>
        <begin position="29"/>
        <end position="93"/>
    </location>
</feature>
<accession>A0A7S3WK80</accession>
<dbReference type="SUPFAM" id="SSF49879">
    <property type="entry name" value="SMAD/FHA domain"/>
    <property type="match status" value="1"/>
</dbReference>
<organism evidence="2">
    <name type="scientific">Strombidinopsis acuminata</name>
    <dbReference type="NCBI Taxonomy" id="141414"/>
    <lineage>
        <taxon>Eukaryota</taxon>
        <taxon>Sar</taxon>
        <taxon>Alveolata</taxon>
        <taxon>Ciliophora</taxon>
        <taxon>Intramacronucleata</taxon>
        <taxon>Spirotrichea</taxon>
        <taxon>Choreotrichia</taxon>
        <taxon>Choreotrichida</taxon>
        <taxon>Strombidinopsidae</taxon>
        <taxon>Strombidinopsis</taxon>
    </lineage>
</organism>
<proteinExistence type="predicted"/>
<dbReference type="Gene3D" id="2.60.200.20">
    <property type="match status" value="1"/>
</dbReference>